<dbReference type="RefSeq" id="WP_035935299.1">
    <property type="nucleotide sequence ID" value="NZ_CADFFX010000002.1"/>
</dbReference>
<feature type="transmembrane region" description="Helical" evidence="8">
    <location>
        <begin position="170"/>
        <end position="192"/>
    </location>
</feature>
<keyword evidence="10" id="KW-1185">Reference proteome</keyword>
<dbReference type="GO" id="GO:0015295">
    <property type="term" value="F:solute:proton symporter activity"/>
    <property type="evidence" value="ECO:0007669"/>
    <property type="project" value="TreeGrafter"/>
</dbReference>
<dbReference type="NCBIfam" id="TIGR00795">
    <property type="entry name" value="lctP"/>
    <property type="match status" value="1"/>
</dbReference>
<comment type="caution">
    <text evidence="9">The sequence shown here is derived from an EMBL/GenBank/DDBJ whole genome shotgun (WGS) entry which is preliminary data.</text>
</comment>
<feature type="transmembrane region" description="Helical" evidence="8">
    <location>
        <begin position="407"/>
        <end position="429"/>
    </location>
</feature>
<dbReference type="Pfam" id="PF02652">
    <property type="entry name" value="Lactate_perm"/>
    <property type="match status" value="1"/>
</dbReference>
<feature type="transmembrane region" description="Helical" evidence="8">
    <location>
        <begin position="327"/>
        <end position="345"/>
    </location>
</feature>
<sequence length="604" mass="64923">MYQQTYNPLGNVFLSTLVAAVPILTLLYFIALHRHRDTHGNVHLGISAPYAAFFGVIAAFIVSCLVFRMPVASAISAFALGSLSGFLGIIWIVLGAMFLYTMSVVTGRFEIVKESIVHISFDRRLQCVLIAFSFGAIIEGTSGFGTPVAIAGAVMVGLGFKPFQSAVLNLLANTAPVAWGAIGTPIVTLAAVSGLDQVTLSAMAGHQLPIVSLLVPFWLVATFVKMEGGTWKEVFEVWPAMLCAGASFALMQFFASGTHALHLMTDVVSGVFSVVCTALFLRFVWHPKTRFLLRSEREALAQAGKDTATATTDRSEWKYGYTAGQTAYAWMPWVILIACCALWGVPEFKKFLNGLFAGVSFSTTLLGSKFSGTLSLPVWDMPALHNLVQRMPPVAAVNAKPEAARFMINWLSAAGTGVFAAAILSGLVLRLSARQWKEAFTQTMQRMKIPVLVIAQVLGLGFLTRYSGTDAVLGIAFTGAGFFYPFFAAYLGWLGVFLTGSDTASNALFGSLQRITAQQLNLNPILIVATNSTGGVMGKMIDAQSIMVACAACYDDPKERSFAMGPIFRTVFWHSLAGAAVIGVIAMLQAYVFPWMIPIPPAGN</sequence>
<dbReference type="GO" id="GO:0005886">
    <property type="term" value="C:plasma membrane"/>
    <property type="evidence" value="ECO:0007669"/>
    <property type="project" value="UniProtKB-SubCell"/>
</dbReference>
<proteinExistence type="inferred from homology"/>
<comment type="similarity">
    <text evidence="2 8">Belongs to the lactate permease family.</text>
</comment>
<evidence type="ECO:0000256" key="1">
    <source>
        <dbReference type="ARBA" id="ARBA00004651"/>
    </source>
</evidence>
<feature type="transmembrane region" description="Helical" evidence="8">
    <location>
        <begin position="449"/>
        <end position="466"/>
    </location>
</feature>
<name>A0A069PV12_9BURK</name>
<accession>A0A069PV12</accession>
<feature type="transmembrane region" description="Helical" evidence="8">
    <location>
        <begin position="571"/>
        <end position="597"/>
    </location>
</feature>
<feature type="transmembrane region" description="Helical" evidence="8">
    <location>
        <begin position="267"/>
        <end position="285"/>
    </location>
</feature>
<feature type="transmembrane region" description="Helical" evidence="8">
    <location>
        <begin position="44"/>
        <end position="69"/>
    </location>
</feature>
<organism evidence="9 10">
    <name type="scientific">Caballeronia glathei</name>
    <dbReference type="NCBI Taxonomy" id="60547"/>
    <lineage>
        <taxon>Bacteria</taxon>
        <taxon>Pseudomonadati</taxon>
        <taxon>Pseudomonadota</taxon>
        <taxon>Betaproteobacteria</taxon>
        <taxon>Burkholderiales</taxon>
        <taxon>Burkholderiaceae</taxon>
        <taxon>Caballeronia</taxon>
    </lineage>
</organism>
<dbReference type="STRING" id="60547.GCA_000751215_04425"/>
<keyword evidence="3 8" id="KW-0813">Transport</keyword>
<evidence type="ECO:0000256" key="6">
    <source>
        <dbReference type="ARBA" id="ARBA00022989"/>
    </source>
</evidence>
<feature type="transmembrane region" description="Helical" evidence="8">
    <location>
        <begin position="236"/>
        <end position="255"/>
    </location>
</feature>
<protein>
    <recommendedName>
        <fullName evidence="8">L-lactate permease</fullName>
    </recommendedName>
</protein>
<evidence type="ECO:0000256" key="8">
    <source>
        <dbReference type="RuleBase" id="RU365092"/>
    </source>
</evidence>
<keyword evidence="4" id="KW-1003">Cell membrane</keyword>
<dbReference type="Proteomes" id="UP000027466">
    <property type="component" value="Unassembled WGS sequence"/>
</dbReference>
<feature type="transmembrane region" description="Helical" evidence="8">
    <location>
        <begin position="144"/>
        <end position="163"/>
    </location>
</feature>
<evidence type="ECO:0000313" key="10">
    <source>
        <dbReference type="Proteomes" id="UP000027466"/>
    </source>
</evidence>
<keyword evidence="7 8" id="KW-0472">Membrane</keyword>
<dbReference type="GO" id="GO:0015129">
    <property type="term" value="F:lactate transmembrane transporter activity"/>
    <property type="evidence" value="ECO:0007669"/>
    <property type="project" value="UniProtKB-UniRule"/>
</dbReference>
<dbReference type="EMBL" id="JFHC01000003">
    <property type="protein sequence ID" value="KDR44297.1"/>
    <property type="molecule type" value="Genomic_DNA"/>
</dbReference>
<dbReference type="InterPro" id="IPR003804">
    <property type="entry name" value="Lactate_perm"/>
</dbReference>
<comment type="subcellular location">
    <subcellularLocation>
        <location evidence="8">Cell inner membrane</location>
        <topology evidence="8">Multi-pass membrane protein</topology>
    </subcellularLocation>
    <subcellularLocation>
        <location evidence="1">Cell membrane</location>
        <topology evidence="1">Multi-pass membrane protein</topology>
    </subcellularLocation>
</comment>
<evidence type="ECO:0000256" key="5">
    <source>
        <dbReference type="ARBA" id="ARBA00022692"/>
    </source>
</evidence>
<evidence type="ECO:0000256" key="4">
    <source>
        <dbReference type="ARBA" id="ARBA00022475"/>
    </source>
</evidence>
<dbReference type="PANTHER" id="PTHR30003">
    <property type="entry name" value="L-LACTATE PERMEASE"/>
    <property type="match status" value="1"/>
</dbReference>
<evidence type="ECO:0000256" key="7">
    <source>
        <dbReference type="ARBA" id="ARBA00023136"/>
    </source>
</evidence>
<feature type="transmembrane region" description="Helical" evidence="8">
    <location>
        <begin position="75"/>
        <end position="100"/>
    </location>
</feature>
<dbReference type="AlphaFoldDB" id="A0A069PV12"/>
<evidence type="ECO:0000313" key="9">
    <source>
        <dbReference type="EMBL" id="KDR44297.1"/>
    </source>
</evidence>
<evidence type="ECO:0000256" key="2">
    <source>
        <dbReference type="ARBA" id="ARBA00010100"/>
    </source>
</evidence>
<feature type="transmembrane region" description="Helical" evidence="8">
    <location>
        <begin position="472"/>
        <end position="498"/>
    </location>
</feature>
<comment type="function">
    <text evidence="8">Uptake of L-lactate across the membrane. Can also transport D-lactate and glycolate.</text>
</comment>
<dbReference type="PANTHER" id="PTHR30003:SF0">
    <property type="entry name" value="GLYCOLATE PERMEASE GLCA-RELATED"/>
    <property type="match status" value="1"/>
</dbReference>
<evidence type="ECO:0000256" key="3">
    <source>
        <dbReference type="ARBA" id="ARBA00022448"/>
    </source>
</evidence>
<gene>
    <name evidence="9" type="ORF">BG61_19765</name>
</gene>
<keyword evidence="5 8" id="KW-0812">Transmembrane</keyword>
<keyword evidence="8" id="KW-0997">Cell inner membrane</keyword>
<feature type="transmembrane region" description="Helical" evidence="8">
    <location>
        <begin position="204"/>
        <end position="224"/>
    </location>
</feature>
<keyword evidence="6 8" id="KW-1133">Transmembrane helix</keyword>
<feature type="transmembrane region" description="Helical" evidence="8">
    <location>
        <begin position="12"/>
        <end position="32"/>
    </location>
</feature>
<reference evidence="9 10" key="1">
    <citation type="submission" date="2014-03" db="EMBL/GenBank/DDBJ databases">
        <title>Draft Genome Sequences of Four Burkholderia Strains.</title>
        <authorList>
            <person name="Liu X.Y."/>
            <person name="Li C.X."/>
            <person name="Xu J.H."/>
        </authorList>
    </citation>
    <scope>NUCLEOTIDE SEQUENCE [LARGE SCALE GENOMIC DNA]</scope>
    <source>
        <strain evidence="9 10">DSM 50014</strain>
    </source>
</reference>